<evidence type="ECO:0000313" key="2">
    <source>
        <dbReference type="Proteomes" id="UP000751614"/>
    </source>
</evidence>
<dbReference type="InterPro" id="IPR024078">
    <property type="entry name" value="LmbE-like_dom_sf"/>
</dbReference>
<organism evidence="1 2">
    <name type="scientific">Flagellimonas algicola</name>
    <dbReference type="NCBI Taxonomy" id="2583815"/>
    <lineage>
        <taxon>Bacteria</taxon>
        <taxon>Pseudomonadati</taxon>
        <taxon>Bacteroidota</taxon>
        <taxon>Flavobacteriia</taxon>
        <taxon>Flavobacteriales</taxon>
        <taxon>Flavobacteriaceae</taxon>
        <taxon>Flagellimonas</taxon>
    </lineage>
</organism>
<dbReference type="Proteomes" id="UP000751614">
    <property type="component" value="Unassembled WGS sequence"/>
</dbReference>
<reference evidence="1 2" key="1">
    <citation type="submission" date="2019-05" db="EMBL/GenBank/DDBJ databases">
        <title>Flagellimonas sp. AsT0115, sp. nov., isolated from a marine red algae, Asparagopsis taxiformis.</title>
        <authorList>
            <person name="Kim J."/>
            <person name="Jeong S.E."/>
            <person name="Jeon C.O."/>
        </authorList>
    </citation>
    <scope>NUCLEOTIDE SEQUENCE [LARGE SCALE GENOMIC DNA]</scope>
    <source>
        <strain evidence="1 2">AsT0115</strain>
    </source>
</reference>
<gene>
    <name evidence="1" type="ORF">FGG15_02695</name>
</gene>
<keyword evidence="2" id="KW-1185">Reference proteome</keyword>
<sequence>MERRSFIGKSVAMGLLPTFPKSFEYTQKLNNTDKVVIEKHVSGKPHKGKVLAAIQPHNDDISLFAGGTVAKLIQEGYTGYLIRTSNDDHAGRGATVGEVIYNNEKDNERVAKALGISKVYDLGYRNHRMDNISIQELRGRLIFLFRLLKVDTIITYDPWGHYEENPDHYITAMAVESARWMSGGRLDYPEHFEAGLKPHVAAERYYFARGPQLVNRIVEITETIDRKVEANAVIVTQGPGGEAGARLKKSLSEKGKSLPILGNDDATANRNYIKHFVLDKDSQRMRGVPSDKEIGKPYELEWAERFHYIGPEPSMLQEYIEEHAISEKP</sequence>
<proteinExistence type="predicted"/>
<name>A0ABY2WN91_9FLAO</name>
<dbReference type="EMBL" id="VCNI01000001">
    <property type="protein sequence ID" value="TMU56464.1"/>
    <property type="molecule type" value="Genomic_DNA"/>
</dbReference>
<comment type="caution">
    <text evidence="1">The sequence shown here is derived from an EMBL/GenBank/DDBJ whole genome shotgun (WGS) entry which is preliminary data.</text>
</comment>
<dbReference type="InterPro" id="IPR003737">
    <property type="entry name" value="GlcNAc_PI_deacetylase-related"/>
</dbReference>
<accession>A0ABY2WN91</accession>
<evidence type="ECO:0000313" key="1">
    <source>
        <dbReference type="EMBL" id="TMU56464.1"/>
    </source>
</evidence>
<dbReference type="SUPFAM" id="SSF102588">
    <property type="entry name" value="LmbE-like"/>
    <property type="match status" value="1"/>
</dbReference>
<dbReference type="Gene3D" id="3.40.50.10320">
    <property type="entry name" value="LmbE-like"/>
    <property type="match status" value="1"/>
</dbReference>
<dbReference type="RefSeq" id="WP_138832943.1">
    <property type="nucleotide sequence ID" value="NZ_VCNI01000001.1"/>
</dbReference>
<protein>
    <submittedName>
        <fullName evidence="1">PIG-L family deacetylase</fullName>
    </submittedName>
</protein>
<dbReference type="Pfam" id="PF02585">
    <property type="entry name" value="PIG-L"/>
    <property type="match status" value="1"/>
</dbReference>